<keyword evidence="1 7" id="KW-0489">Methyltransferase</keyword>
<dbReference type="EMBL" id="CP083681">
    <property type="protein sequence ID" value="UYU69554.1"/>
    <property type="molecule type" value="Genomic_DNA"/>
</dbReference>
<dbReference type="InterPro" id="IPR029063">
    <property type="entry name" value="SAM-dependent_MTases_sf"/>
</dbReference>
<evidence type="ECO:0000259" key="6">
    <source>
        <dbReference type="SMART" id="SM00305"/>
    </source>
</evidence>
<evidence type="ECO:0000313" key="7">
    <source>
        <dbReference type="EMBL" id="UYU69554.1"/>
    </source>
</evidence>
<name>A0AA46U7K4_BACT4</name>
<organism evidence="7 8">
    <name type="scientific">Bacteroides thetaiotaomicron</name>
    <dbReference type="NCBI Taxonomy" id="818"/>
    <lineage>
        <taxon>Bacteria</taxon>
        <taxon>Pseudomonadati</taxon>
        <taxon>Bacteroidota</taxon>
        <taxon>Bacteroidia</taxon>
        <taxon>Bacteroidales</taxon>
        <taxon>Bacteroidaceae</taxon>
        <taxon>Bacteroides</taxon>
    </lineage>
</organism>
<dbReference type="PROSITE" id="PS50818">
    <property type="entry name" value="INTEIN_C_TER"/>
    <property type="match status" value="1"/>
</dbReference>
<dbReference type="GO" id="GO:0009307">
    <property type="term" value="P:DNA restriction-modification system"/>
    <property type="evidence" value="ECO:0007669"/>
    <property type="project" value="UniProtKB-KW"/>
</dbReference>
<dbReference type="Gene3D" id="3.40.50.150">
    <property type="entry name" value="Vaccinia Virus protein VP39"/>
    <property type="match status" value="1"/>
</dbReference>
<feature type="domain" description="Hint" evidence="6">
    <location>
        <begin position="141"/>
        <end position="187"/>
    </location>
</feature>
<evidence type="ECO:0000256" key="5">
    <source>
        <dbReference type="SAM" id="MobiDB-lite"/>
    </source>
</evidence>
<evidence type="ECO:0000256" key="4">
    <source>
        <dbReference type="ARBA" id="ARBA00047422"/>
    </source>
</evidence>
<dbReference type="InterPro" id="IPR030934">
    <property type="entry name" value="Intein_C"/>
</dbReference>
<dbReference type="InterPro" id="IPR001525">
    <property type="entry name" value="C5_MeTfrase"/>
</dbReference>
<protein>
    <submittedName>
        <fullName evidence="7">DNA cytosine methyltransferase</fullName>
    </submittedName>
</protein>
<evidence type="ECO:0000256" key="3">
    <source>
        <dbReference type="ARBA" id="ARBA00022747"/>
    </source>
</evidence>
<dbReference type="InterPro" id="IPR027434">
    <property type="entry name" value="Homing_endonucl"/>
</dbReference>
<dbReference type="SUPFAM" id="SSF53335">
    <property type="entry name" value="S-adenosyl-L-methionine-dependent methyltransferases"/>
    <property type="match status" value="1"/>
</dbReference>
<dbReference type="Gene3D" id="2.170.16.10">
    <property type="entry name" value="Hedgehog/Intein (Hint) domain"/>
    <property type="match status" value="1"/>
</dbReference>
<proteinExistence type="predicted"/>
<dbReference type="Proteomes" id="UP001156216">
    <property type="component" value="Chromosome"/>
</dbReference>
<comment type="catalytic activity">
    <reaction evidence="4">
        <text>a 2'-deoxycytidine in DNA + S-adenosyl-L-methionine = a 5-methyl-2'-deoxycytidine in DNA + S-adenosyl-L-homocysteine + H(+)</text>
        <dbReference type="Rhea" id="RHEA:13681"/>
        <dbReference type="Rhea" id="RHEA-COMP:11369"/>
        <dbReference type="Rhea" id="RHEA-COMP:11370"/>
        <dbReference type="ChEBI" id="CHEBI:15378"/>
        <dbReference type="ChEBI" id="CHEBI:57856"/>
        <dbReference type="ChEBI" id="CHEBI:59789"/>
        <dbReference type="ChEBI" id="CHEBI:85452"/>
        <dbReference type="ChEBI" id="CHEBI:85454"/>
        <dbReference type="EC" id="2.1.1.37"/>
    </reaction>
</comment>
<dbReference type="SUPFAM" id="SSF51294">
    <property type="entry name" value="Hedgehog/intein (Hint) domain"/>
    <property type="match status" value="1"/>
</dbReference>
<dbReference type="InterPro" id="IPR036844">
    <property type="entry name" value="Hint_dom_sf"/>
</dbReference>
<dbReference type="InterPro" id="IPR003586">
    <property type="entry name" value="Hint_dom_C"/>
</dbReference>
<dbReference type="Gene3D" id="3.10.28.10">
    <property type="entry name" value="Homing endonucleases"/>
    <property type="match status" value="1"/>
</dbReference>
<dbReference type="Pfam" id="PF00145">
    <property type="entry name" value="DNA_methylase"/>
    <property type="match status" value="2"/>
</dbReference>
<evidence type="ECO:0000256" key="1">
    <source>
        <dbReference type="ARBA" id="ARBA00022603"/>
    </source>
</evidence>
<gene>
    <name evidence="7" type="ORF">KQP59_14785</name>
</gene>
<reference evidence="7" key="1">
    <citation type="submission" date="2021-06" db="EMBL/GenBank/DDBJ databases">
        <title>Interrogation of the integrated mobile genetic elements in gut-associated Bacteroides with a consensus prediction approach.</title>
        <authorList>
            <person name="Campbell D.E."/>
            <person name="Leigh J.R."/>
            <person name="Kim T."/>
            <person name="England W."/>
            <person name="Whitaker R.J."/>
            <person name="Degnan P.H."/>
        </authorList>
    </citation>
    <scope>NUCLEOTIDE SEQUENCE</scope>
    <source>
        <strain evidence="7">VPI-BTDOT2</strain>
    </source>
</reference>
<dbReference type="AlphaFoldDB" id="A0AA46U7K4"/>
<dbReference type="SMART" id="SM00305">
    <property type="entry name" value="HintC"/>
    <property type="match status" value="1"/>
</dbReference>
<feature type="compositionally biased region" description="Basic and acidic residues" evidence="5">
    <location>
        <begin position="437"/>
        <end position="460"/>
    </location>
</feature>
<keyword evidence="3" id="KW-0680">Restriction system</keyword>
<dbReference type="NCBIfam" id="TIGR01443">
    <property type="entry name" value="intein_Cterm"/>
    <property type="match status" value="1"/>
</dbReference>
<evidence type="ECO:0000256" key="2">
    <source>
        <dbReference type="ARBA" id="ARBA00022679"/>
    </source>
</evidence>
<feature type="compositionally biased region" description="Polar residues" evidence="5">
    <location>
        <begin position="323"/>
        <end position="334"/>
    </location>
</feature>
<sequence length="485" mass="54003">MEELIRDAGYIPAISEERSTFRFIICNRELCSFLKGFGRYAIGKKLSGQCFNLEHERKKALYEGYFSADGYAGKNGAMQTTTISAELAAGIAQIARDVFHRPVSISKKNPERICVIDGRQVNGHPLYCVTVSPNERYGYYKDGFIWCLVKNIEHRYERRTVFNIGVKTDETYTANGIVVHNCQPFSVAGQRKGAEDNRYLWPHMLRAIHEVRPDWVIGENVAGILTMVQPGEETEVGSQSTLFSESEPVFKRRQQYVVETICLDLEREGYSVQPVLILACSVGAPHRRDRIWFIAHRNGPGLQAERAEQQPAGTAGDHPCDASSYSAGYGNTPSGEGPQMEAGPCAIPAQPAQWGKEAQRPERLSGLLRDAAAHSGSQRCRCGGCNGEKRQDYCDTEREDTEDQSERACLECRAWKDGRTSAHADGEGLEGCGKLGESGEERPDTGKEQPSRFLRPDWKEFPTQPPVCSRDDGFSARLDGITFSQ</sequence>
<evidence type="ECO:0000313" key="8">
    <source>
        <dbReference type="Proteomes" id="UP001156216"/>
    </source>
</evidence>
<dbReference type="RefSeq" id="WP_225651431.1">
    <property type="nucleotide sequence ID" value="NZ_CP083681.1"/>
</dbReference>
<keyword evidence="2" id="KW-0808">Transferase</keyword>
<accession>A0AA46U7K4</accession>
<dbReference type="GO" id="GO:0003886">
    <property type="term" value="F:DNA (cytosine-5-)-methyltransferase activity"/>
    <property type="evidence" value="ECO:0007669"/>
    <property type="project" value="UniProtKB-EC"/>
</dbReference>
<dbReference type="GO" id="GO:0032259">
    <property type="term" value="P:methylation"/>
    <property type="evidence" value="ECO:0007669"/>
    <property type="project" value="UniProtKB-KW"/>
</dbReference>
<feature type="region of interest" description="Disordered" evidence="5">
    <location>
        <begin position="420"/>
        <end position="473"/>
    </location>
</feature>
<feature type="region of interest" description="Disordered" evidence="5">
    <location>
        <begin position="303"/>
        <end position="340"/>
    </location>
</feature>